<evidence type="ECO:0000313" key="1">
    <source>
        <dbReference type="EMBL" id="CAD7398471.1"/>
    </source>
</evidence>
<protein>
    <submittedName>
        <fullName evidence="1">Uncharacterized protein</fullName>
    </submittedName>
</protein>
<accession>A0A7R9CM96</accession>
<name>A0A7R9CM96_TIMPO</name>
<sequence length="60" mass="6517">MVMSCDDITKPELAKMKAVKLAVCVVIAFACLVDCTRVDSFGPRNDVTTAPIFLNRSPLT</sequence>
<dbReference type="AlphaFoldDB" id="A0A7R9CM96"/>
<organism evidence="1">
    <name type="scientific">Timema poppense</name>
    <name type="common">Walking stick</name>
    <dbReference type="NCBI Taxonomy" id="170557"/>
    <lineage>
        <taxon>Eukaryota</taxon>
        <taxon>Metazoa</taxon>
        <taxon>Ecdysozoa</taxon>
        <taxon>Arthropoda</taxon>
        <taxon>Hexapoda</taxon>
        <taxon>Insecta</taxon>
        <taxon>Pterygota</taxon>
        <taxon>Neoptera</taxon>
        <taxon>Polyneoptera</taxon>
        <taxon>Phasmatodea</taxon>
        <taxon>Timematodea</taxon>
        <taxon>Timematoidea</taxon>
        <taxon>Timematidae</taxon>
        <taxon>Timema</taxon>
    </lineage>
</organism>
<reference evidence="1" key="1">
    <citation type="submission" date="2020-11" db="EMBL/GenBank/DDBJ databases">
        <authorList>
            <person name="Tran Van P."/>
        </authorList>
    </citation>
    <scope>NUCLEOTIDE SEQUENCE</scope>
</reference>
<dbReference type="EMBL" id="OD000619">
    <property type="protein sequence ID" value="CAD7398471.1"/>
    <property type="molecule type" value="Genomic_DNA"/>
</dbReference>
<proteinExistence type="predicted"/>
<gene>
    <name evidence="1" type="ORF">TPSB3V08_LOCUS1713</name>
</gene>